<proteinExistence type="predicted"/>
<reference evidence="2" key="1">
    <citation type="submission" date="2016-10" db="EMBL/GenBank/DDBJ databases">
        <authorList>
            <person name="Varghese N."/>
            <person name="Submissions S."/>
        </authorList>
    </citation>
    <scope>NUCLEOTIDE SEQUENCE [LARGE SCALE GENOMIC DNA]</scope>
    <source>
        <strain evidence="2">DSM 241</strain>
    </source>
</reference>
<name>A0A1H7QX94_9GAMM</name>
<evidence type="ECO:0000313" key="2">
    <source>
        <dbReference type="Proteomes" id="UP000199256"/>
    </source>
</evidence>
<sequence>MGSTRCRTYFIGQIGDDDINTGLGSATVGSS</sequence>
<keyword evidence="2" id="KW-1185">Reference proteome</keyword>
<dbReference type="EMBL" id="FOAA01000019">
    <property type="protein sequence ID" value="SEL52265.1"/>
    <property type="molecule type" value="Genomic_DNA"/>
</dbReference>
<protein>
    <submittedName>
        <fullName evidence="1">Uncharacterized protein</fullName>
    </submittedName>
</protein>
<gene>
    <name evidence="1" type="ORF">SAMN05444515_11948</name>
</gene>
<accession>A0A1H7QX94</accession>
<evidence type="ECO:0000313" key="1">
    <source>
        <dbReference type="EMBL" id="SEL52265.1"/>
    </source>
</evidence>
<dbReference type="AlphaFoldDB" id="A0A1H7QX94"/>
<dbReference type="STRING" id="1396821.SAMN05444515_11948"/>
<organism evidence="1 2">
    <name type="scientific">Ectothiorhodospira marina</name>
    <dbReference type="NCBI Taxonomy" id="1396821"/>
    <lineage>
        <taxon>Bacteria</taxon>
        <taxon>Pseudomonadati</taxon>
        <taxon>Pseudomonadota</taxon>
        <taxon>Gammaproteobacteria</taxon>
        <taxon>Chromatiales</taxon>
        <taxon>Ectothiorhodospiraceae</taxon>
        <taxon>Ectothiorhodospira</taxon>
    </lineage>
</organism>
<dbReference type="Proteomes" id="UP000199256">
    <property type="component" value="Unassembled WGS sequence"/>
</dbReference>